<proteinExistence type="predicted"/>
<dbReference type="EMBL" id="AMZH03018340">
    <property type="protein sequence ID" value="RRT41728.1"/>
    <property type="molecule type" value="Genomic_DNA"/>
</dbReference>
<evidence type="ECO:0000313" key="1">
    <source>
        <dbReference type="EMBL" id="RRT41728.1"/>
    </source>
</evidence>
<comment type="caution">
    <text evidence="1">The sequence shown here is derived from an EMBL/GenBank/DDBJ whole genome shotgun (WGS) entry which is preliminary data.</text>
</comment>
<reference evidence="1 2" key="1">
    <citation type="journal article" date="2014" name="Agronomy (Basel)">
        <title>A Draft Genome Sequence for Ensete ventricosum, the Drought-Tolerant Tree Against Hunger.</title>
        <authorList>
            <person name="Harrison J."/>
            <person name="Moore K.A."/>
            <person name="Paszkiewicz K."/>
            <person name="Jones T."/>
            <person name="Grant M."/>
            <person name="Ambacheew D."/>
            <person name="Muzemil S."/>
            <person name="Studholme D.J."/>
        </authorList>
    </citation>
    <scope>NUCLEOTIDE SEQUENCE [LARGE SCALE GENOMIC DNA]</scope>
</reference>
<dbReference type="Proteomes" id="UP000287651">
    <property type="component" value="Unassembled WGS sequence"/>
</dbReference>
<sequence length="63" mass="6846">MVLFNSCLMKFTINSLGGMMGTFHCGEACCRGLCWDDVHTSEFLQTINSCACVLVCFLPSGCV</sequence>
<protein>
    <submittedName>
        <fullName evidence="1">Uncharacterized protein</fullName>
    </submittedName>
</protein>
<accession>A0A426XQH7</accession>
<organism evidence="1 2">
    <name type="scientific">Ensete ventricosum</name>
    <name type="common">Abyssinian banana</name>
    <name type="synonym">Musa ensete</name>
    <dbReference type="NCBI Taxonomy" id="4639"/>
    <lineage>
        <taxon>Eukaryota</taxon>
        <taxon>Viridiplantae</taxon>
        <taxon>Streptophyta</taxon>
        <taxon>Embryophyta</taxon>
        <taxon>Tracheophyta</taxon>
        <taxon>Spermatophyta</taxon>
        <taxon>Magnoliopsida</taxon>
        <taxon>Liliopsida</taxon>
        <taxon>Zingiberales</taxon>
        <taxon>Musaceae</taxon>
        <taxon>Ensete</taxon>
    </lineage>
</organism>
<dbReference type="AlphaFoldDB" id="A0A426XQH7"/>
<name>A0A426XQH7_ENSVE</name>
<evidence type="ECO:0000313" key="2">
    <source>
        <dbReference type="Proteomes" id="UP000287651"/>
    </source>
</evidence>
<gene>
    <name evidence="1" type="ORF">B296_00054958</name>
</gene>